<dbReference type="GO" id="GO:0006229">
    <property type="term" value="P:dUTP biosynthetic process"/>
    <property type="evidence" value="ECO:0007669"/>
    <property type="project" value="InterPro"/>
</dbReference>
<name>A0A2T6GAZ1_9PSED</name>
<sequence>MILTGHKIKEEVTAGRIVIEPFNDEYIEPNSYRFHLNDTILVYKEGVVDAYDEKHIETFKIPPEGMVLYPKKFYLGCTLERMGSFNHASELYARLSTSLAGIFIQTSAPLGHTGAIIPWTLEILVAQPVRVYAGMPIGKICFWENCGEPTTYSGRYKNSNTVLHSKLTELNR</sequence>
<dbReference type="PANTHER" id="PTHR42680:SF3">
    <property type="entry name" value="DCTP DEAMINASE"/>
    <property type="match status" value="1"/>
</dbReference>
<protein>
    <submittedName>
        <fullName evidence="2">Deoxycytidine triphosphate deaminase</fullName>
    </submittedName>
</protein>
<reference evidence="2 3" key="1">
    <citation type="submission" date="2018-03" db="EMBL/GenBank/DDBJ databases">
        <title>Draft genome sequence of the plant growth promoting rhizobacterium Pseudomonas protegens strain BNJ-SS-45 isolated from wheat (Triticum aestivum) rhizosphere.</title>
        <authorList>
            <person name="Bajpai A."/>
            <person name="Shende K."/>
            <person name="Meena N."/>
            <person name="Upadhyayula S.R."/>
            <person name="Suravajhala P."/>
            <person name="Medicherla K.M."/>
            <person name="Johri B.N."/>
        </authorList>
    </citation>
    <scope>NUCLEOTIDE SEQUENCE [LARGE SCALE GENOMIC DNA]</scope>
    <source>
        <strain evidence="2 3">BNJ-SS-45</strain>
    </source>
</reference>
<keyword evidence="1" id="KW-0546">Nucleotide metabolism</keyword>
<gene>
    <name evidence="2" type="ORF">C5U62_32615</name>
</gene>
<dbReference type="GO" id="GO:0015949">
    <property type="term" value="P:nucleobase-containing small molecule interconversion"/>
    <property type="evidence" value="ECO:0007669"/>
    <property type="project" value="TreeGrafter"/>
</dbReference>
<dbReference type="RefSeq" id="WP_108546565.1">
    <property type="nucleotide sequence ID" value="NZ_PYJM01000016.1"/>
</dbReference>
<accession>A0A2T6GAZ1</accession>
<organism evidence="2 3">
    <name type="scientific">Pseudomonas protegens</name>
    <dbReference type="NCBI Taxonomy" id="380021"/>
    <lineage>
        <taxon>Bacteria</taxon>
        <taxon>Pseudomonadati</taxon>
        <taxon>Pseudomonadota</taxon>
        <taxon>Gammaproteobacteria</taxon>
        <taxon>Pseudomonadales</taxon>
        <taxon>Pseudomonadaceae</taxon>
        <taxon>Pseudomonas</taxon>
    </lineage>
</organism>
<evidence type="ECO:0000313" key="2">
    <source>
        <dbReference type="EMBL" id="PUA41319.1"/>
    </source>
</evidence>
<dbReference type="Proteomes" id="UP000244178">
    <property type="component" value="Unassembled WGS sequence"/>
</dbReference>
<evidence type="ECO:0000256" key="1">
    <source>
        <dbReference type="ARBA" id="ARBA00023080"/>
    </source>
</evidence>
<dbReference type="InterPro" id="IPR036157">
    <property type="entry name" value="dUTPase-like_sf"/>
</dbReference>
<dbReference type="SUPFAM" id="SSF51283">
    <property type="entry name" value="dUTPase-like"/>
    <property type="match status" value="1"/>
</dbReference>
<dbReference type="Gene3D" id="2.70.40.10">
    <property type="match status" value="1"/>
</dbReference>
<dbReference type="AlphaFoldDB" id="A0A2T6GAZ1"/>
<evidence type="ECO:0000313" key="3">
    <source>
        <dbReference type="Proteomes" id="UP000244178"/>
    </source>
</evidence>
<dbReference type="GO" id="GO:0008829">
    <property type="term" value="F:dCTP deaminase activity"/>
    <property type="evidence" value="ECO:0007669"/>
    <property type="project" value="InterPro"/>
</dbReference>
<comment type="caution">
    <text evidence="2">The sequence shown here is derived from an EMBL/GenBank/DDBJ whole genome shotgun (WGS) entry which is preliminary data.</text>
</comment>
<dbReference type="InterPro" id="IPR011962">
    <property type="entry name" value="dCTP_deaminase"/>
</dbReference>
<proteinExistence type="predicted"/>
<dbReference type="Pfam" id="PF22769">
    <property type="entry name" value="DCD"/>
    <property type="match status" value="1"/>
</dbReference>
<dbReference type="EMBL" id="PYJM01000016">
    <property type="protein sequence ID" value="PUA41319.1"/>
    <property type="molecule type" value="Genomic_DNA"/>
</dbReference>
<dbReference type="PANTHER" id="PTHR42680">
    <property type="entry name" value="DCTP DEAMINASE"/>
    <property type="match status" value="1"/>
</dbReference>